<dbReference type="PROSITE" id="PS01186">
    <property type="entry name" value="EGF_2"/>
    <property type="match status" value="1"/>
</dbReference>
<feature type="domain" description="EGF-like" evidence="2 3">
    <location>
        <begin position="354"/>
        <end position="365"/>
    </location>
</feature>
<protein>
    <recommendedName>
        <fullName evidence="2 3">EGF-like domain-containing protein</fullName>
    </recommendedName>
</protein>
<accession>A0ABD3WMC6</accession>
<feature type="compositionally biased region" description="Basic and acidic residues" evidence="1">
    <location>
        <begin position="15"/>
        <end position="41"/>
    </location>
</feature>
<evidence type="ECO:0000259" key="2">
    <source>
        <dbReference type="PROSITE" id="PS00022"/>
    </source>
</evidence>
<evidence type="ECO:0000313" key="4">
    <source>
        <dbReference type="EMBL" id="KAL3873868.1"/>
    </source>
</evidence>
<dbReference type="Proteomes" id="UP001634394">
    <property type="component" value="Unassembled WGS sequence"/>
</dbReference>
<reference evidence="4 5" key="1">
    <citation type="submission" date="2024-11" db="EMBL/GenBank/DDBJ databases">
        <title>Chromosome-level genome assembly of the freshwater bivalve Anodonta woodiana.</title>
        <authorList>
            <person name="Chen X."/>
        </authorList>
    </citation>
    <scope>NUCLEOTIDE SEQUENCE [LARGE SCALE GENOMIC DNA]</scope>
    <source>
        <strain evidence="4">MN2024</strain>
        <tissue evidence="4">Gills</tissue>
    </source>
</reference>
<evidence type="ECO:0000256" key="1">
    <source>
        <dbReference type="SAM" id="MobiDB-lite"/>
    </source>
</evidence>
<dbReference type="PANTHER" id="PTHR16897">
    <property type="entry name" value="OS10G0105400 PROTEIN"/>
    <property type="match status" value="1"/>
</dbReference>
<feature type="region of interest" description="Disordered" evidence="1">
    <location>
        <begin position="1"/>
        <end position="41"/>
    </location>
</feature>
<evidence type="ECO:0000259" key="3">
    <source>
        <dbReference type="PROSITE" id="PS01186"/>
    </source>
</evidence>
<name>A0ABD3WMC6_SINWO</name>
<keyword evidence="5" id="KW-1185">Reference proteome</keyword>
<dbReference type="InterPro" id="IPR000742">
    <property type="entry name" value="EGF"/>
</dbReference>
<comment type="caution">
    <text evidence="4">The sequence shown here is derived from an EMBL/GenBank/DDBJ whole genome shotgun (WGS) entry which is preliminary data.</text>
</comment>
<feature type="non-terminal residue" evidence="4">
    <location>
        <position position="1290"/>
    </location>
</feature>
<proteinExistence type="predicted"/>
<evidence type="ECO:0000313" key="5">
    <source>
        <dbReference type="Proteomes" id="UP001634394"/>
    </source>
</evidence>
<dbReference type="EMBL" id="JBJQND010000006">
    <property type="protein sequence ID" value="KAL3873868.1"/>
    <property type="molecule type" value="Genomic_DNA"/>
</dbReference>
<gene>
    <name evidence="4" type="ORF">ACJMK2_036952</name>
</gene>
<dbReference type="PANTHER" id="PTHR16897:SF2">
    <property type="entry name" value="OS03G0226600 PROTEIN"/>
    <property type="match status" value="1"/>
</dbReference>
<organism evidence="4 5">
    <name type="scientific">Sinanodonta woodiana</name>
    <name type="common">Chinese pond mussel</name>
    <name type="synonym">Anodonta woodiana</name>
    <dbReference type="NCBI Taxonomy" id="1069815"/>
    <lineage>
        <taxon>Eukaryota</taxon>
        <taxon>Metazoa</taxon>
        <taxon>Spiralia</taxon>
        <taxon>Lophotrochozoa</taxon>
        <taxon>Mollusca</taxon>
        <taxon>Bivalvia</taxon>
        <taxon>Autobranchia</taxon>
        <taxon>Heteroconchia</taxon>
        <taxon>Palaeoheterodonta</taxon>
        <taxon>Unionida</taxon>
        <taxon>Unionoidea</taxon>
        <taxon>Unionidae</taxon>
        <taxon>Unioninae</taxon>
        <taxon>Sinanodonta</taxon>
    </lineage>
</organism>
<sequence length="1290" mass="146916">MIQDKTPMRASTTPSKDEGLSRKDDNKDMTKRTVSLNREEKAKRAVRLNRGERTNKKHIQKGATTLYSQLCYKTVDCLHWVKKSRSHGESFIPVASLYGPNATPTTLLLILVLETYLLIREDCFGIPNQYSVRRNRDSWEDMGFGNHGFFIPYLIIIFSTPFEALQPGGQNVVPVYYSESVSYQSCDGWWSGCSTRYRNVQRVRYECASGWASKETETCPYPLCGLYNRVTDPRACNIYTYCNVMTKSGHICESGGTCSSPGNCVNCNDGHYIDRRSWGYCALCQQIANCNFAACTVYGDSRCKYCEGEYTEQYGHYAYTRFRDNGLSCQLACSWRSGSRCFPGNCLDTTLGSCLCAPGYSGTDCATIGINPDILKMEMTFEFISNTTTEKEIIEGEDGHISWTSLNIFTEVKANVKAAFQQNFTYTPPDYINSDKTRAGIIRMSLSLYLYRGNTQKEIYLYSSCTPDRNESYICYLQKYLDEKKSEWKDYLNFDHNDRFKLVVSATNGGKVYYHNRDKGDQLEYYNLVGRTATKTLYLGIDRIVPYHCCTQQPFYVVDVTTNPNLTVKWDGWQDDLSGIDHYDIEIFYLSAGENNDESVLKSGLQTIKCDTCKNITDTQAQIEFRKKGPYAVFIVAFDKAKNHARARRIILFDDEPIINYTHGSRTIVKTASVETNYTWITRNTSVVEVDWKGRFISMDIDQGKWLNKVEDIDLERAYDDYNGERTVSRKDNVRGIVKFTANYTTVFEERVTKYGMTTVSNIYLERTNLPVLLQDGMKLSIEVRAYDIFGSFLEDIVNVTADFSPSIIQNLWLTKGDRLNISVHNMREFSNLTIDWELYDFHSGIHEVSWRLFDNHTSLAYELLHGTSFLPPQGNANTMSECAQKYGPYPRGEKCYCTPFHGCYHKHFQVKPEIVLSGGLFQNGSKGLHDGDYYFQVIALNWAFHRTVETIKITVDTSPPHQGIVNEGFLGSPEVDYQNILEIHAYWDSFFDKESGIMFYRYGFGKSCLTKEHFLLNYNGHVQLIETYETKASYQAPEEGTYYITVAAYNRALDSSTPVCSDGVTIDTTSPIIKELKVERMRIRPMLVTSSADSRVWYISKDRELYSVPDADSTCRNKASTITEQVLKQFPMKRYANGTSKSISPTIACIAGPLRQIPGTLTALHNLTMSWKTESGPGGVFDYEVGLSSTNTMFPDRMDFFSTKQHANVVIQDPNLLVGERFYILIQTTSKSSVMNIQVFGPFIVDTTKPTVNGEISVHLRGQYLEASWSGDTFIDEEDSSPLTFQFAI</sequence>
<dbReference type="PROSITE" id="PS00022">
    <property type="entry name" value="EGF_1"/>
    <property type="match status" value="1"/>
</dbReference>